<dbReference type="SMART" id="SM00862">
    <property type="entry name" value="Trans_reg_C"/>
    <property type="match status" value="1"/>
</dbReference>
<keyword evidence="3 6" id="KW-0238">DNA-binding</keyword>
<evidence type="ECO:0000256" key="2">
    <source>
        <dbReference type="ARBA" id="ARBA00023015"/>
    </source>
</evidence>
<organism evidence="9 10">
    <name type="scientific">Paractinoplanes rishiriensis</name>
    <dbReference type="NCBI Taxonomy" id="1050105"/>
    <lineage>
        <taxon>Bacteria</taxon>
        <taxon>Bacillati</taxon>
        <taxon>Actinomycetota</taxon>
        <taxon>Actinomycetes</taxon>
        <taxon>Micromonosporales</taxon>
        <taxon>Micromonosporaceae</taxon>
        <taxon>Paractinoplanes</taxon>
    </lineage>
</organism>
<dbReference type="InterPro" id="IPR039420">
    <property type="entry name" value="WalR-like"/>
</dbReference>
<dbReference type="InterPro" id="IPR016032">
    <property type="entry name" value="Sig_transdc_resp-reg_C-effctor"/>
</dbReference>
<dbReference type="InterPro" id="IPR001789">
    <property type="entry name" value="Sig_transdc_resp-reg_receiver"/>
</dbReference>
<reference evidence="9" key="1">
    <citation type="submission" date="2021-01" db="EMBL/GenBank/DDBJ databases">
        <title>Whole genome shotgun sequence of Actinoplanes rishiriensis NBRC 108556.</title>
        <authorList>
            <person name="Komaki H."/>
            <person name="Tamura T."/>
        </authorList>
    </citation>
    <scope>NUCLEOTIDE SEQUENCE</scope>
    <source>
        <strain evidence="9">NBRC 108556</strain>
    </source>
</reference>
<dbReference type="Gene3D" id="6.10.250.690">
    <property type="match status" value="1"/>
</dbReference>
<evidence type="ECO:0000259" key="8">
    <source>
        <dbReference type="PROSITE" id="PS51755"/>
    </source>
</evidence>
<dbReference type="GO" id="GO:0006355">
    <property type="term" value="P:regulation of DNA-templated transcription"/>
    <property type="evidence" value="ECO:0007669"/>
    <property type="project" value="InterPro"/>
</dbReference>
<dbReference type="Gene3D" id="1.10.10.10">
    <property type="entry name" value="Winged helix-like DNA-binding domain superfamily/Winged helix DNA-binding domain"/>
    <property type="match status" value="1"/>
</dbReference>
<keyword evidence="1 5" id="KW-0597">Phosphoprotein</keyword>
<keyword evidence="2" id="KW-0805">Transcription regulation</keyword>
<dbReference type="PANTHER" id="PTHR48111:SF4">
    <property type="entry name" value="DNA-BINDING DUAL TRANSCRIPTIONAL REGULATOR OMPR"/>
    <property type="match status" value="1"/>
</dbReference>
<dbReference type="Proteomes" id="UP000636960">
    <property type="component" value="Unassembled WGS sequence"/>
</dbReference>
<dbReference type="Pfam" id="PF00486">
    <property type="entry name" value="Trans_reg_C"/>
    <property type="match status" value="1"/>
</dbReference>
<dbReference type="SUPFAM" id="SSF46894">
    <property type="entry name" value="C-terminal effector domain of the bipartite response regulators"/>
    <property type="match status" value="1"/>
</dbReference>
<dbReference type="AlphaFoldDB" id="A0A919K983"/>
<dbReference type="SMART" id="SM00448">
    <property type="entry name" value="REC"/>
    <property type="match status" value="1"/>
</dbReference>
<sequence length="254" mass="26965">MVPAASGPSALSATPVTGKGGAVPGSVLVVEDDRELRELVRRYLQRAGHLVHTTGSGAEAIGLLAGGGVALVVLDLGLPDIDGREVLAAAQAGGRAVPVVVLTARSHVDDRIDGLRRGADDYVTKPFSPTELVLRVEAVLHRTRGVPGAADAPVTFGAGRLRLDEVRHEAQLDGAPVELTPTEWGVLTTLAATPGRVYSRYELINQVRGYEFPGYERTVDSHVKNLRHKLGPEAGRIVETVLGVGYRLGWARDR</sequence>
<dbReference type="SUPFAM" id="SSF52172">
    <property type="entry name" value="CheY-like"/>
    <property type="match status" value="1"/>
</dbReference>
<evidence type="ECO:0000256" key="4">
    <source>
        <dbReference type="ARBA" id="ARBA00023163"/>
    </source>
</evidence>
<dbReference type="Pfam" id="PF00072">
    <property type="entry name" value="Response_reg"/>
    <property type="match status" value="1"/>
</dbReference>
<dbReference type="InterPro" id="IPR036388">
    <property type="entry name" value="WH-like_DNA-bd_sf"/>
</dbReference>
<gene>
    <name evidence="9" type="ORF">Ari01nite_95390</name>
</gene>
<comment type="caution">
    <text evidence="9">The sequence shown here is derived from an EMBL/GenBank/DDBJ whole genome shotgun (WGS) entry which is preliminary data.</text>
</comment>
<keyword evidence="10" id="KW-1185">Reference proteome</keyword>
<dbReference type="InterPro" id="IPR011006">
    <property type="entry name" value="CheY-like_superfamily"/>
</dbReference>
<feature type="domain" description="Response regulatory" evidence="7">
    <location>
        <begin position="26"/>
        <end position="140"/>
    </location>
</feature>
<feature type="modified residue" description="4-aspartylphosphate" evidence="5">
    <location>
        <position position="75"/>
    </location>
</feature>
<dbReference type="PANTHER" id="PTHR48111">
    <property type="entry name" value="REGULATOR OF RPOS"/>
    <property type="match status" value="1"/>
</dbReference>
<feature type="DNA-binding region" description="OmpR/PhoB-type" evidence="6">
    <location>
        <begin position="151"/>
        <end position="250"/>
    </location>
</feature>
<dbReference type="EMBL" id="BOMV01000119">
    <property type="protein sequence ID" value="GIF02075.1"/>
    <property type="molecule type" value="Genomic_DNA"/>
</dbReference>
<feature type="domain" description="OmpR/PhoB-type" evidence="8">
    <location>
        <begin position="151"/>
        <end position="250"/>
    </location>
</feature>
<dbReference type="Gene3D" id="3.40.50.2300">
    <property type="match status" value="1"/>
</dbReference>
<evidence type="ECO:0000313" key="9">
    <source>
        <dbReference type="EMBL" id="GIF02075.1"/>
    </source>
</evidence>
<dbReference type="GO" id="GO:0032993">
    <property type="term" value="C:protein-DNA complex"/>
    <property type="evidence" value="ECO:0007669"/>
    <property type="project" value="TreeGrafter"/>
</dbReference>
<evidence type="ECO:0000256" key="1">
    <source>
        <dbReference type="ARBA" id="ARBA00022553"/>
    </source>
</evidence>
<evidence type="ECO:0000256" key="5">
    <source>
        <dbReference type="PROSITE-ProRule" id="PRU00169"/>
    </source>
</evidence>
<protein>
    <submittedName>
        <fullName evidence="9">DNA-binding response regulator</fullName>
    </submittedName>
</protein>
<dbReference type="GO" id="GO:0005829">
    <property type="term" value="C:cytosol"/>
    <property type="evidence" value="ECO:0007669"/>
    <property type="project" value="TreeGrafter"/>
</dbReference>
<evidence type="ECO:0000313" key="10">
    <source>
        <dbReference type="Proteomes" id="UP000636960"/>
    </source>
</evidence>
<dbReference type="CDD" id="cd00383">
    <property type="entry name" value="trans_reg_C"/>
    <property type="match status" value="1"/>
</dbReference>
<evidence type="ECO:0000259" key="7">
    <source>
        <dbReference type="PROSITE" id="PS50110"/>
    </source>
</evidence>
<name>A0A919K983_9ACTN</name>
<evidence type="ECO:0000256" key="6">
    <source>
        <dbReference type="PROSITE-ProRule" id="PRU01091"/>
    </source>
</evidence>
<dbReference type="InterPro" id="IPR001867">
    <property type="entry name" value="OmpR/PhoB-type_DNA-bd"/>
</dbReference>
<evidence type="ECO:0000256" key="3">
    <source>
        <dbReference type="ARBA" id="ARBA00023125"/>
    </source>
</evidence>
<keyword evidence="4" id="KW-0804">Transcription</keyword>
<dbReference type="GO" id="GO:0000156">
    <property type="term" value="F:phosphorelay response regulator activity"/>
    <property type="evidence" value="ECO:0007669"/>
    <property type="project" value="TreeGrafter"/>
</dbReference>
<dbReference type="PROSITE" id="PS51755">
    <property type="entry name" value="OMPR_PHOB"/>
    <property type="match status" value="1"/>
</dbReference>
<dbReference type="GO" id="GO:0000976">
    <property type="term" value="F:transcription cis-regulatory region binding"/>
    <property type="evidence" value="ECO:0007669"/>
    <property type="project" value="TreeGrafter"/>
</dbReference>
<proteinExistence type="predicted"/>
<accession>A0A919K983</accession>
<dbReference type="PROSITE" id="PS50110">
    <property type="entry name" value="RESPONSE_REGULATORY"/>
    <property type="match status" value="1"/>
</dbReference>